<reference evidence="2" key="1">
    <citation type="submission" date="2020-04" db="EMBL/GenBank/DDBJ databases">
        <authorList>
            <person name="Zhang T."/>
        </authorList>
    </citation>
    <scope>NUCLEOTIDE SEQUENCE</scope>
    <source>
        <strain evidence="2">HKST-UBA02</strain>
    </source>
</reference>
<reference evidence="2" key="2">
    <citation type="journal article" date="2021" name="Microbiome">
        <title>Successional dynamics and alternative stable states in a saline activated sludge microbial community over 9 years.</title>
        <authorList>
            <person name="Wang Y."/>
            <person name="Ye J."/>
            <person name="Ju F."/>
            <person name="Liu L."/>
            <person name="Boyd J.A."/>
            <person name="Deng Y."/>
            <person name="Parks D.H."/>
            <person name="Jiang X."/>
            <person name="Yin X."/>
            <person name="Woodcroft B.J."/>
            <person name="Tyson G.W."/>
            <person name="Hugenholtz P."/>
            <person name="Polz M.F."/>
            <person name="Zhang T."/>
        </authorList>
    </citation>
    <scope>NUCLEOTIDE SEQUENCE</scope>
    <source>
        <strain evidence="2">HKST-UBA02</strain>
    </source>
</reference>
<dbReference type="NCBIfam" id="TIGR04183">
    <property type="entry name" value="Por_Secre_tail"/>
    <property type="match status" value="1"/>
</dbReference>
<evidence type="ECO:0000256" key="1">
    <source>
        <dbReference type="SAM" id="SignalP"/>
    </source>
</evidence>
<name>A0A956NDJ4_UNCEI</name>
<dbReference type="EMBL" id="JAGQHS010000012">
    <property type="protein sequence ID" value="MCA9754919.1"/>
    <property type="molecule type" value="Genomic_DNA"/>
</dbReference>
<dbReference type="InterPro" id="IPR052025">
    <property type="entry name" value="Xyloglucanase_GH74"/>
</dbReference>
<dbReference type="InterPro" id="IPR015943">
    <property type="entry name" value="WD40/YVTN_repeat-like_dom_sf"/>
</dbReference>
<dbReference type="CDD" id="cd15482">
    <property type="entry name" value="Sialidase_non-viral"/>
    <property type="match status" value="2"/>
</dbReference>
<evidence type="ECO:0000313" key="3">
    <source>
        <dbReference type="Proteomes" id="UP000739538"/>
    </source>
</evidence>
<organism evidence="2 3">
    <name type="scientific">Eiseniibacteriota bacterium</name>
    <dbReference type="NCBI Taxonomy" id="2212470"/>
    <lineage>
        <taxon>Bacteria</taxon>
        <taxon>Candidatus Eiseniibacteriota</taxon>
    </lineage>
</organism>
<keyword evidence="1" id="KW-0732">Signal</keyword>
<feature type="signal peptide" evidence="1">
    <location>
        <begin position="1"/>
        <end position="23"/>
    </location>
</feature>
<accession>A0A956NDJ4</accession>
<dbReference type="AlphaFoldDB" id="A0A956NDJ4"/>
<evidence type="ECO:0000313" key="2">
    <source>
        <dbReference type="EMBL" id="MCA9754919.1"/>
    </source>
</evidence>
<dbReference type="PANTHER" id="PTHR43739">
    <property type="entry name" value="XYLOGLUCANASE (EUROFUNG)"/>
    <property type="match status" value="1"/>
</dbReference>
<dbReference type="GO" id="GO:0010411">
    <property type="term" value="P:xyloglucan metabolic process"/>
    <property type="evidence" value="ECO:0007669"/>
    <property type="project" value="TreeGrafter"/>
</dbReference>
<dbReference type="SUPFAM" id="SSF110296">
    <property type="entry name" value="Oligoxyloglucan reducing end-specific cellobiohydrolase"/>
    <property type="match status" value="3"/>
</dbReference>
<dbReference type="InterPro" id="IPR026444">
    <property type="entry name" value="Secre_tail"/>
</dbReference>
<dbReference type="Proteomes" id="UP000739538">
    <property type="component" value="Unassembled WGS sequence"/>
</dbReference>
<dbReference type="Gene3D" id="2.130.10.10">
    <property type="entry name" value="YVTN repeat-like/Quinoprotein amine dehydrogenase"/>
    <property type="match status" value="6"/>
</dbReference>
<sequence>MPKTRFLLAGFCAVAISATCAHAQIQGEVTTARDLIEQMDQYYQRVLPDTKPETVKGSGYKPFKRYEWFMETRLGNDADIPVGARGQAFDKLQEMSARGSFPSWFSLGPTNVAGRCLAIAVDPTNSNIVYAGFASGGIWKTTDGGVSWTPLGDNLPSMSVSALALDESNPSTIYMGTGEGWGNVDAIHGVGILKSTDGGATWNTTGFTYAIASGLDVFRLEYEETTGVLLVAAENGLWRSTDGAATFTEVMESGDWRDVKLKPGTTDTYYAISRGWTGQGGYKSTDGGVTWTQMAGGAPNTGVGNGRLAVTPANPNYVYWSFDVAGAGIRIYRSTDSGANWTQRSSVVHDGGLGQGWYDLSIAVDPQDADIVTSGGVELYRSTNGATSFSQIATNVHVDHHEAVYDPSDPERMWVGSDGGVYLSSNGGQSFIPRNTGLVTLQFYAMNQSMTSTNLAFGGTQDNGTWRFLGSPSFGQVLGGDGFECEISLDNQLVFAEVYNGFHYRSTTGGSGFTPSNSGISEDGPWQTPTHMDYSSNTTWTGHNAQIWRTTNNGGSWGSVLASGLGGGRSIDQSYNNPDYVYCIGGARIFRSTDHGASFTQMAQLSVGNTLTDITVHPDNPDIAMVCTGSYSGSVPRVLRTTDGGTNWTDMTNNLPGEGAQSITYKYDEPNIVFLGTDLGCYVSFNEGGTWEPFNVGLPFVICDDLRWHPDNFLRVGTHGRGMWEVDITGLAPSTAVDDATPEVSPLTMRVLGNPAGPNVPTSIRFGLREAGRAKIGLYDTNGRLVSLLLDREVEAKVDFIDIHTNSLPSGVYFVRLDVGPDSVTQKLVVKR</sequence>
<feature type="chain" id="PRO_5037705978" evidence="1">
    <location>
        <begin position="24"/>
        <end position="832"/>
    </location>
</feature>
<gene>
    <name evidence="2" type="ORF">KDA27_03885</name>
</gene>
<proteinExistence type="predicted"/>
<protein>
    <submittedName>
        <fullName evidence="2">T9SS type A sorting domain-containing protein</fullName>
    </submittedName>
</protein>
<comment type="caution">
    <text evidence="2">The sequence shown here is derived from an EMBL/GenBank/DDBJ whole genome shotgun (WGS) entry which is preliminary data.</text>
</comment>
<dbReference type="PANTHER" id="PTHR43739:SF5">
    <property type="entry name" value="EXO-ALPHA-SIALIDASE"/>
    <property type="match status" value="1"/>
</dbReference>